<feature type="region of interest" description="Disordered" evidence="1">
    <location>
        <begin position="592"/>
        <end position="611"/>
    </location>
</feature>
<accession>A0A814SVG9</accession>
<keyword evidence="3" id="KW-0732">Signal</keyword>
<keyword evidence="6" id="KW-1185">Reference proteome</keyword>
<proteinExistence type="predicted"/>
<keyword evidence="2" id="KW-1133">Transmembrane helix</keyword>
<feature type="transmembrane region" description="Helical" evidence="2">
    <location>
        <begin position="493"/>
        <end position="518"/>
    </location>
</feature>
<dbReference type="AlphaFoldDB" id="A0A814SVG9"/>
<name>A0A814SVG9_ADIRI</name>
<dbReference type="EMBL" id="CAJNOJ010000166">
    <property type="protein sequence ID" value="CAF1230236.1"/>
    <property type="molecule type" value="Genomic_DNA"/>
</dbReference>
<evidence type="ECO:0000256" key="3">
    <source>
        <dbReference type="SAM" id="SignalP"/>
    </source>
</evidence>
<evidence type="ECO:0000313" key="6">
    <source>
        <dbReference type="Proteomes" id="UP000663828"/>
    </source>
</evidence>
<dbReference type="Proteomes" id="UP000663828">
    <property type="component" value="Unassembled WGS sequence"/>
</dbReference>
<comment type="caution">
    <text evidence="4">The sequence shown here is derived from an EMBL/GenBank/DDBJ whole genome shotgun (WGS) entry which is preliminary data.</text>
</comment>
<gene>
    <name evidence="5" type="ORF">EDS130_LOCUS26891</name>
    <name evidence="4" type="ORF">XAT740_LOCUS21031</name>
</gene>
<dbReference type="EMBL" id="CAJNOR010001494">
    <property type="protein sequence ID" value="CAF1152532.1"/>
    <property type="molecule type" value="Genomic_DNA"/>
</dbReference>
<keyword evidence="2" id="KW-0472">Membrane</keyword>
<feature type="region of interest" description="Disordered" evidence="1">
    <location>
        <begin position="539"/>
        <end position="582"/>
    </location>
</feature>
<evidence type="ECO:0000256" key="1">
    <source>
        <dbReference type="SAM" id="MobiDB-lite"/>
    </source>
</evidence>
<keyword evidence="2" id="KW-0812">Transmembrane</keyword>
<evidence type="ECO:0000256" key="2">
    <source>
        <dbReference type="SAM" id="Phobius"/>
    </source>
</evidence>
<protein>
    <submittedName>
        <fullName evidence="4">Uncharacterized protein</fullName>
    </submittedName>
</protein>
<reference evidence="4" key="1">
    <citation type="submission" date="2021-02" db="EMBL/GenBank/DDBJ databases">
        <authorList>
            <person name="Nowell W R."/>
        </authorList>
    </citation>
    <scope>NUCLEOTIDE SEQUENCE</scope>
</reference>
<dbReference type="OrthoDB" id="10043106at2759"/>
<sequence>MKSVTLLIVLIFFLKPIRGSPCYKQGNNLQCNVTNSSTVDTSSIDVTGIAWIEIIYSDTTFLDVKTSSVDLLRIRPVDGSDGHILRIASIDTAAARVEIMINLSLNQTASPLFFASNPMLAATSTLSIYVKQMYQETASFKIFACSNLPTVTLAKYELVFDNSTSLSGNLSFPDLVCGLKNVSSLLISGNKHCLTIISSQLSNVRSVQKLALRNLRLHDQILYNIINLNEYIIEKCDYDRTAGILQSDRAQNLSLIMRNNNPLDSILPNGSNAFYGRIAYKSITLIEPNLTSTCLKAIVGSKLGLLTLTLDLGIYNPADFVEWKSNSPILWDLKIFSIRNLSILPPKFFNSIDSLHSLVLQGTYPLQKSDICIFAGINVPDSTAQPLITLYSSQNPQNWDSCADTYIKAVNTKSMADVVCPSNNTDEGCQQWCTATAKCSLISFENSCPDITLTRVKPFFYNNSYLYYFFQKGLWAERPTDPTSYPKDDSINIAAIIGAICGLLVAIIILGTTIFCIYRNRNSNSSKNLTSSSEKKCVYSSDDPSHVSIATSKTSQSSRTGLQKSFFPPIHPNDEIAPPLYTAPSESVRSASVYNHPSAPAAPRDSISTHATHVYETVDS</sequence>
<feature type="signal peptide" evidence="3">
    <location>
        <begin position="1"/>
        <end position="19"/>
    </location>
</feature>
<dbReference type="Proteomes" id="UP000663852">
    <property type="component" value="Unassembled WGS sequence"/>
</dbReference>
<feature type="compositionally biased region" description="Polar residues" evidence="1">
    <location>
        <begin position="548"/>
        <end position="563"/>
    </location>
</feature>
<evidence type="ECO:0000313" key="5">
    <source>
        <dbReference type="EMBL" id="CAF1230236.1"/>
    </source>
</evidence>
<feature type="chain" id="PRO_5036225911" evidence="3">
    <location>
        <begin position="20"/>
        <end position="620"/>
    </location>
</feature>
<evidence type="ECO:0000313" key="4">
    <source>
        <dbReference type="EMBL" id="CAF1152532.1"/>
    </source>
</evidence>
<organism evidence="4 6">
    <name type="scientific">Adineta ricciae</name>
    <name type="common">Rotifer</name>
    <dbReference type="NCBI Taxonomy" id="249248"/>
    <lineage>
        <taxon>Eukaryota</taxon>
        <taxon>Metazoa</taxon>
        <taxon>Spiralia</taxon>
        <taxon>Gnathifera</taxon>
        <taxon>Rotifera</taxon>
        <taxon>Eurotatoria</taxon>
        <taxon>Bdelloidea</taxon>
        <taxon>Adinetida</taxon>
        <taxon>Adinetidae</taxon>
        <taxon>Adineta</taxon>
    </lineage>
</organism>